<evidence type="ECO:0000313" key="1">
    <source>
        <dbReference type="EMBL" id="UTI66360.1"/>
    </source>
</evidence>
<keyword evidence="1" id="KW-0808">Transferase</keyword>
<organism evidence="1 2">
    <name type="scientific">Paraconexibacter antarcticus</name>
    <dbReference type="NCBI Taxonomy" id="2949664"/>
    <lineage>
        <taxon>Bacteria</taxon>
        <taxon>Bacillati</taxon>
        <taxon>Actinomycetota</taxon>
        <taxon>Thermoleophilia</taxon>
        <taxon>Solirubrobacterales</taxon>
        <taxon>Paraconexibacteraceae</taxon>
        <taxon>Paraconexibacter</taxon>
    </lineage>
</organism>
<dbReference type="GO" id="GO:0032259">
    <property type="term" value="P:methylation"/>
    <property type="evidence" value="ECO:0007669"/>
    <property type="project" value="UniProtKB-KW"/>
</dbReference>
<dbReference type="GO" id="GO:0008168">
    <property type="term" value="F:methyltransferase activity"/>
    <property type="evidence" value="ECO:0007669"/>
    <property type="project" value="UniProtKB-KW"/>
</dbReference>
<dbReference type="Pfam" id="PF13489">
    <property type="entry name" value="Methyltransf_23"/>
    <property type="match status" value="1"/>
</dbReference>
<dbReference type="InterPro" id="IPR029063">
    <property type="entry name" value="SAM-dependent_MTases_sf"/>
</dbReference>
<dbReference type="EMBL" id="CP098502">
    <property type="protein sequence ID" value="UTI66360.1"/>
    <property type="molecule type" value="Genomic_DNA"/>
</dbReference>
<dbReference type="Gene3D" id="3.40.50.150">
    <property type="entry name" value="Vaccinia Virus protein VP39"/>
    <property type="match status" value="1"/>
</dbReference>
<dbReference type="Proteomes" id="UP001056035">
    <property type="component" value="Chromosome"/>
</dbReference>
<dbReference type="SUPFAM" id="SSF53335">
    <property type="entry name" value="S-adenosyl-L-methionine-dependent methyltransferases"/>
    <property type="match status" value="1"/>
</dbReference>
<proteinExistence type="predicted"/>
<gene>
    <name evidence="1" type="ORF">NBH00_09155</name>
</gene>
<evidence type="ECO:0000313" key="2">
    <source>
        <dbReference type="Proteomes" id="UP001056035"/>
    </source>
</evidence>
<dbReference type="RefSeq" id="WP_254573031.1">
    <property type="nucleotide sequence ID" value="NZ_CP098502.1"/>
</dbReference>
<reference evidence="1 2" key="1">
    <citation type="submission" date="2022-06" db="EMBL/GenBank/DDBJ databases">
        <title>Paraconexibacter antarcticus.</title>
        <authorList>
            <person name="Kim C.S."/>
        </authorList>
    </citation>
    <scope>NUCLEOTIDE SEQUENCE [LARGE SCALE GENOMIC DNA]</scope>
    <source>
        <strain evidence="1 2">02-257</strain>
    </source>
</reference>
<name>A0ABY5E0K1_9ACTN</name>
<keyword evidence="2" id="KW-1185">Reference proteome</keyword>
<protein>
    <submittedName>
        <fullName evidence="1">Class I SAM-dependent methyltransferase</fullName>
    </submittedName>
</protein>
<keyword evidence="1" id="KW-0489">Methyltransferase</keyword>
<sequence length="242" mass="26075">MTLTPAALDAYADSYYLNAAVADVPIEELGQRRSIDRTVAALRGAGRVLEMGYGTGLVTGELVARDVPFEVLEGSPKLCAVARAAHPGLVVHEELFEAFAPAAGYDAVLALHIAEHVDDPVALFRLVHGWLVPGGAVVVMVPNARSLHRRLAVRMGLQPRLDTLGARDHLVGHQRVYDLGTLRTDLEAAGFTVEDEFGYQLKTVPNGMMGDWPMDLHEALNDISDELAPDLLANIGVRAVRA</sequence>
<accession>A0ABY5E0K1</accession>